<dbReference type="GO" id="GO:0004694">
    <property type="term" value="F:eukaryotic translation initiation factor 2alpha kinase activity"/>
    <property type="evidence" value="ECO:0007669"/>
    <property type="project" value="TreeGrafter"/>
</dbReference>
<sequence length="632" mass="72354">MPTATGGEAPASAQECTSVGLGARLVRLDGNAITTVADLQLSGPIPSPPPQDIDTATIIYGEDIRPGTYLVIHAGVDILDIARLTFLEELPVAARKGYPTEAEEEKEAKAVALAGRKGTPTETGEEEKGVVATPHQEKNMEKLEEKNKEAERLGMEEREEEEGNERLWEEKPWHNQLWGETVREEKNWHNQLWGESVEEEDHWHNQLWGKTVREGKHWHNQLWGKSLQEEEHWHSQLRGKSLREEEHWHNQLWGERLPKKKHCHHQLSLRLWPGFSRAVLVLHCQGSWKATKSYSLQWLRYDNKEALFGFINKEQNRNIKDAEILLSTMTFNHWKTGLMCKLEFEGHLPNLCDSMGMGLNPSMDNFKINKLLGKGRYGEVYECTYSNGQYAVKTIDVTNYFDHTEPREVSIMSCLQDANIVTFYQAWCENKKEENKFHGFGVHEPKYIYIHMEACARTLYDFLCGNNEGTIQDRWSLFERIVKGVRCIHATGIIHRDLKPWNIFLGPCGAVRIGDLGHGCWSKSYCDGRRGSPDCGTMLYSAPELRNGLLVTDKVDVYSLGVIYLEIFMPAAVSVNNRVDALIDLMERRYKPEWTAWSIDMEFLKDLTALNPCDRPSVGTILEYIAEHASDC</sequence>
<evidence type="ECO:0000256" key="7">
    <source>
        <dbReference type="ARBA" id="ARBA00023193"/>
    </source>
</evidence>
<dbReference type="InterPro" id="IPR000719">
    <property type="entry name" value="Prot_kinase_dom"/>
</dbReference>
<feature type="binding site" evidence="11">
    <location>
        <position position="393"/>
    </location>
    <ligand>
        <name>ATP</name>
        <dbReference type="ChEBI" id="CHEBI:30616"/>
    </ligand>
</feature>
<accession>A0A0E0GQB2</accession>
<evidence type="ECO:0000256" key="1">
    <source>
        <dbReference type="ARBA" id="ARBA00012513"/>
    </source>
</evidence>
<comment type="catalytic activity">
    <reaction evidence="9">
        <text>L-threonyl-[protein] + ATP = O-phospho-L-threonyl-[protein] + ADP + H(+)</text>
        <dbReference type="Rhea" id="RHEA:46608"/>
        <dbReference type="Rhea" id="RHEA-COMP:11060"/>
        <dbReference type="Rhea" id="RHEA-COMP:11605"/>
        <dbReference type="ChEBI" id="CHEBI:15378"/>
        <dbReference type="ChEBI" id="CHEBI:30013"/>
        <dbReference type="ChEBI" id="CHEBI:30616"/>
        <dbReference type="ChEBI" id="CHEBI:61977"/>
        <dbReference type="ChEBI" id="CHEBI:456216"/>
        <dbReference type="EC" id="2.7.11.1"/>
    </reaction>
    <physiologicalReaction direction="left-to-right" evidence="9">
        <dbReference type="Rhea" id="RHEA:46609"/>
    </physiologicalReaction>
</comment>
<evidence type="ECO:0000256" key="12">
    <source>
        <dbReference type="SAM" id="MobiDB-lite"/>
    </source>
</evidence>
<dbReference type="InterPro" id="IPR008271">
    <property type="entry name" value="Ser/Thr_kinase_AS"/>
</dbReference>
<keyword evidence="7" id="KW-0652">Protein synthesis inhibitor</keyword>
<dbReference type="Proteomes" id="UP000006591">
    <property type="component" value="Chromosome 3"/>
</dbReference>
<dbReference type="GO" id="GO:0005737">
    <property type="term" value="C:cytoplasm"/>
    <property type="evidence" value="ECO:0007669"/>
    <property type="project" value="TreeGrafter"/>
</dbReference>
<dbReference type="PROSITE" id="PS00108">
    <property type="entry name" value="PROTEIN_KINASE_ST"/>
    <property type="match status" value="1"/>
</dbReference>
<comment type="similarity">
    <text evidence="8">Belongs to the protein kinase superfamily. Ser/Thr protein kinase family. GCN2 subfamily.</text>
</comment>
<evidence type="ECO:0000256" key="11">
    <source>
        <dbReference type="PROSITE-ProRule" id="PRU10141"/>
    </source>
</evidence>
<evidence type="ECO:0000256" key="4">
    <source>
        <dbReference type="ARBA" id="ARBA00022741"/>
    </source>
</evidence>
<proteinExistence type="inferred from homology"/>
<keyword evidence="5" id="KW-0418">Kinase</keyword>
<dbReference type="OMA" id="HWHNQLW"/>
<keyword evidence="4 11" id="KW-0547">Nucleotide-binding</keyword>
<keyword evidence="15" id="KW-1185">Reference proteome</keyword>
<keyword evidence="6 11" id="KW-0067">ATP-binding</keyword>
<dbReference type="EnsemblPlants" id="ONIVA03G26480.2">
    <property type="protein sequence ID" value="ONIVA03G26480.2"/>
    <property type="gene ID" value="ONIVA03G26480"/>
</dbReference>
<protein>
    <recommendedName>
        <fullName evidence="1">non-specific serine/threonine protein kinase</fullName>
        <ecNumber evidence="1">2.7.11.1</ecNumber>
    </recommendedName>
</protein>
<dbReference type="GO" id="GO:0005524">
    <property type="term" value="F:ATP binding"/>
    <property type="evidence" value="ECO:0007669"/>
    <property type="project" value="UniProtKB-UniRule"/>
</dbReference>
<reference evidence="14" key="1">
    <citation type="submission" date="2015-04" db="UniProtKB">
        <authorList>
            <consortium name="EnsemblPlants"/>
        </authorList>
    </citation>
    <scope>IDENTIFICATION</scope>
    <source>
        <strain evidence="14">SL10</strain>
    </source>
</reference>
<dbReference type="PROSITE" id="PS50011">
    <property type="entry name" value="PROTEIN_KINASE_DOM"/>
    <property type="match status" value="1"/>
</dbReference>
<feature type="region of interest" description="Disordered" evidence="12">
    <location>
        <begin position="114"/>
        <end position="166"/>
    </location>
</feature>
<comment type="catalytic activity">
    <reaction evidence="10">
        <text>L-seryl-[protein] + ATP = O-phospho-L-seryl-[protein] + ADP + H(+)</text>
        <dbReference type="Rhea" id="RHEA:17989"/>
        <dbReference type="Rhea" id="RHEA-COMP:9863"/>
        <dbReference type="Rhea" id="RHEA-COMP:11604"/>
        <dbReference type="ChEBI" id="CHEBI:15378"/>
        <dbReference type="ChEBI" id="CHEBI:29999"/>
        <dbReference type="ChEBI" id="CHEBI:30616"/>
        <dbReference type="ChEBI" id="CHEBI:83421"/>
        <dbReference type="ChEBI" id="CHEBI:456216"/>
        <dbReference type="EC" id="2.7.11.1"/>
    </reaction>
    <physiologicalReaction direction="left-to-right" evidence="10">
        <dbReference type="Rhea" id="RHEA:17990"/>
    </physiologicalReaction>
</comment>
<evidence type="ECO:0000313" key="15">
    <source>
        <dbReference type="Proteomes" id="UP000006591"/>
    </source>
</evidence>
<dbReference type="PANTHER" id="PTHR11042">
    <property type="entry name" value="EUKARYOTIC TRANSLATION INITIATION FACTOR 2-ALPHA KINASE EIF2-ALPHA KINASE -RELATED"/>
    <property type="match status" value="1"/>
</dbReference>
<evidence type="ECO:0000256" key="3">
    <source>
        <dbReference type="ARBA" id="ARBA00022679"/>
    </source>
</evidence>
<dbReference type="PANTHER" id="PTHR11042:SF160">
    <property type="entry name" value="EUKARYOTIC TRANSLATION INITIATION FACTOR 2-ALPHA KINASE 1"/>
    <property type="match status" value="1"/>
</dbReference>
<dbReference type="InterPro" id="IPR017441">
    <property type="entry name" value="Protein_kinase_ATP_BS"/>
</dbReference>
<evidence type="ECO:0000256" key="10">
    <source>
        <dbReference type="ARBA" id="ARBA00048977"/>
    </source>
</evidence>
<dbReference type="EC" id="2.7.11.1" evidence="1"/>
<dbReference type="Gramene" id="ONIVA03G26480.2">
    <property type="protein sequence ID" value="ONIVA03G26480.2"/>
    <property type="gene ID" value="ONIVA03G26480"/>
</dbReference>
<feature type="domain" description="Protein kinase" evidence="13">
    <location>
        <begin position="366"/>
        <end position="631"/>
    </location>
</feature>
<dbReference type="STRING" id="4536.A0A0E0GQB2"/>
<organism evidence="14">
    <name type="scientific">Oryza nivara</name>
    <name type="common">Indian wild rice</name>
    <name type="synonym">Oryza sativa f. spontanea</name>
    <dbReference type="NCBI Taxonomy" id="4536"/>
    <lineage>
        <taxon>Eukaryota</taxon>
        <taxon>Viridiplantae</taxon>
        <taxon>Streptophyta</taxon>
        <taxon>Embryophyta</taxon>
        <taxon>Tracheophyta</taxon>
        <taxon>Spermatophyta</taxon>
        <taxon>Magnoliopsida</taxon>
        <taxon>Liliopsida</taxon>
        <taxon>Poales</taxon>
        <taxon>Poaceae</taxon>
        <taxon>BOP clade</taxon>
        <taxon>Oryzoideae</taxon>
        <taxon>Oryzeae</taxon>
        <taxon>Oryzinae</taxon>
        <taxon>Oryza</taxon>
    </lineage>
</organism>
<dbReference type="SMART" id="SM00220">
    <property type="entry name" value="S_TKc"/>
    <property type="match status" value="1"/>
</dbReference>
<evidence type="ECO:0000256" key="5">
    <source>
        <dbReference type="ARBA" id="ARBA00022777"/>
    </source>
</evidence>
<dbReference type="SUPFAM" id="SSF56112">
    <property type="entry name" value="Protein kinase-like (PK-like)"/>
    <property type="match status" value="1"/>
</dbReference>
<evidence type="ECO:0000256" key="6">
    <source>
        <dbReference type="ARBA" id="ARBA00022840"/>
    </source>
</evidence>
<evidence type="ECO:0000313" key="14">
    <source>
        <dbReference type="EnsemblPlants" id="ONIVA03G26480.2"/>
    </source>
</evidence>
<dbReference type="Gene3D" id="1.10.510.10">
    <property type="entry name" value="Transferase(Phosphotransferase) domain 1"/>
    <property type="match status" value="1"/>
</dbReference>
<dbReference type="GO" id="GO:0017148">
    <property type="term" value="P:negative regulation of translation"/>
    <property type="evidence" value="ECO:0007669"/>
    <property type="project" value="UniProtKB-KW"/>
</dbReference>
<evidence type="ECO:0000259" key="13">
    <source>
        <dbReference type="PROSITE" id="PS50011"/>
    </source>
</evidence>
<keyword evidence="3" id="KW-0808">Transferase</keyword>
<dbReference type="Gene3D" id="3.30.200.20">
    <property type="entry name" value="Phosphorylase Kinase, domain 1"/>
    <property type="match status" value="1"/>
</dbReference>
<dbReference type="eggNOG" id="KOG1035">
    <property type="taxonomic scope" value="Eukaryota"/>
</dbReference>
<evidence type="ECO:0000256" key="2">
    <source>
        <dbReference type="ARBA" id="ARBA00022527"/>
    </source>
</evidence>
<dbReference type="PROSITE" id="PS00107">
    <property type="entry name" value="PROTEIN_KINASE_ATP"/>
    <property type="match status" value="1"/>
</dbReference>
<feature type="compositionally biased region" description="Basic and acidic residues" evidence="12">
    <location>
        <begin position="135"/>
        <end position="156"/>
    </location>
</feature>
<reference evidence="14" key="2">
    <citation type="submission" date="2018-04" db="EMBL/GenBank/DDBJ databases">
        <title>OnivRS2 (Oryza nivara Reference Sequence Version 2).</title>
        <authorList>
            <person name="Zhang J."/>
            <person name="Kudrna D."/>
            <person name="Lee S."/>
            <person name="Talag J."/>
            <person name="Rajasekar S."/>
            <person name="Welchert J."/>
            <person name="Hsing Y.-I."/>
            <person name="Wing R.A."/>
        </authorList>
    </citation>
    <scope>NUCLEOTIDE SEQUENCE [LARGE SCALE GENOMIC DNA]</scope>
    <source>
        <strain evidence="14">SL10</strain>
    </source>
</reference>
<dbReference type="InterPro" id="IPR050339">
    <property type="entry name" value="CC_SR_Kinase"/>
</dbReference>
<evidence type="ECO:0000256" key="9">
    <source>
        <dbReference type="ARBA" id="ARBA00048659"/>
    </source>
</evidence>
<dbReference type="AlphaFoldDB" id="A0A0E0GQB2"/>
<name>A0A0E0GQB2_ORYNI</name>
<dbReference type="Pfam" id="PF00069">
    <property type="entry name" value="Pkinase"/>
    <property type="match status" value="1"/>
</dbReference>
<dbReference type="InterPro" id="IPR011009">
    <property type="entry name" value="Kinase-like_dom_sf"/>
</dbReference>
<keyword evidence="2" id="KW-0723">Serine/threonine-protein kinase</keyword>
<dbReference type="GO" id="GO:0005634">
    <property type="term" value="C:nucleus"/>
    <property type="evidence" value="ECO:0007669"/>
    <property type="project" value="TreeGrafter"/>
</dbReference>
<evidence type="ECO:0000256" key="8">
    <source>
        <dbReference type="ARBA" id="ARBA00037982"/>
    </source>
</evidence>